<evidence type="ECO:0000256" key="4">
    <source>
        <dbReference type="ARBA" id="ARBA00023163"/>
    </source>
</evidence>
<dbReference type="SUPFAM" id="SSF53822">
    <property type="entry name" value="Periplasmic binding protein-like I"/>
    <property type="match status" value="1"/>
</dbReference>
<dbReference type="RefSeq" id="WP_085174502.1">
    <property type="nucleotide sequence ID" value="NZ_JAPQYE010000006.1"/>
</dbReference>
<reference evidence="6" key="2">
    <citation type="submission" date="2022-12" db="EMBL/GenBank/DDBJ databases">
        <title>Whole genome sequence of Mycolicibacterium iranicum strain SBH312.</title>
        <authorList>
            <person name="Jani J."/>
            <person name="Arifin Mustapha Z."/>
            <person name="Ahmed K."/>
            <person name="Kai Ling C."/>
        </authorList>
    </citation>
    <scope>NUCLEOTIDE SEQUENCE</scope>
    <source>
        <strain evidence="6">SBH312</strain>
    </source>
</reference>
<dbReference type="PROSITE" id="PS50932">
    <property type="entry name" value="HTH_LACI_2"/>
    <property type="match status" value="1"/>
</dbReference>
<reference evidence="7 8" key="1">
    <citation type="submission" date="2016-01" db="EMBL/GenBank/DDBJ databases">
        <title>The new phylogeny of the genus Mycobacterium.</title>
        <authorList>
            <person name="Tarcisio F."/>
            <person name="Conor M."/>
            <person name="Antonella G."/>
            <person name="Elisabetta G."/>
            <person name="Giulia F.S."/>
            <person name="Sara T."/>
            <person name="Anna F."/>
            <person name="Clotilde B."/>
            <person name="Roberto B."/>
            <person name="Veronica D.S."/>
            <person name="Fabio R."/>
            <person name="Monica P."/>
            <person name="Olivier J."/>
            <person name="Enrico T."/>
            <person name="Nicola S."/>
        </authorList>
    </citation>
    <scope>NUCLEOTIDE SEQUENCE [LARGE SCALE GENOMIC DNA]</scope>
    <source>
        <strain evidence="7 8">DSM 45541</strain>
    </source>
</reference>
<dbReference type="SUPFAM" id="SSF47413">
    <property type="entry name" value="lambda repressor-like DNA-binding domains"/>
    <property type="match status" value="1"/>
</dbReference>
<evidence type="ECO:0000256" key="3">
    <source>
        <dbReference type="ARBA" id="ARBA00023125"/>
    </source>
</evidence>
<keyword evidence="4" id="KW-0804">Transcription</keyword>
<organism evidence="7 8">
    <name type="scientific">Mycolicibacterium iranicum</name>
    <name type="common">Mycobacterium iranicum</name>
    <dbReference type="NCBI Taxonomy" id="912594"/>
    <lineage>
        <taxon>Bacteria</taxon>
        <taxon>Bacillati</taxon>
        <taxon>Actinomycetota</taxon>
        <taxon>Actinomycetes</taxon>
        <taxon>Mycobacteriales</taxon>
        <taxon>Mycobacteriaceae</taxon>
        <taxon>Mycolicibacterium</taxon>
    </lineage>
</organism>
<dbReference type="GO" id="GO:0000976">
    <property type="term" value="F:transcription cis-regulatory region binding"/>
    <property type="evidence" value="ECO:0007669"/>
    <property type="project" value="TreeGrafter"/>
</dbReference>
<dbReference type="SMART" id="SM00354">
    <property type="entry name" value="HTH_LACI"/>
    <property type="match status" value="1"/>
</dbReference>
<dbReference type="GO" id="GO:0003700">
    <property type="term" value="F:DNA-binding transcription factor activity"/>
    <property type="evidence" value="ECO:0007669"/>
    <property type="project" value="TreeGrafter"/>
</dbReference>
<dbReference type="Pfam" id="PF13377">
    <property type="entry name" value="Peripla_BP_3"/>
    <property type="match status" value="1"/>
</dbReference>
<dbReference type="InterPro" id="IPR010982">
    <property type="entry name" value="Lambda_DNA-bd_dom_sf"/>
</dbReference>
<dbReference type="Proteomes" id="UP000193622">
    <property type="component" value="Unassembled WGS sequence"/>
</dbReference>
<proteinExistence type="predicted"/>
<dbReference type="InterPro" id="IPR046335">
    <property type="entry name" value="LacI/GalR-like_sensor"/>
</dbReference>
<dbReference type="Gene3D" id="3.40.50.2300">
    <property type="match status" value="2"/>
</dbReference>
<gene>
    <name evidence="7" type="ORF">AWC12_12790</name>
    <name evidence="6" type="ORF">OY187_15755</name>
</gene>
<feature type="domain" description="HTH lacI-type" evidence="5">
    <location>
        <begin position="18"/>
        <end position="74"/>
    </location>
</feature>
<evidence type="ECO:0000259" key="5">
    <source>
        <dbReference type="PROSITE" id="PS50932"/>
    </source>
</evidence>
<dbReference type="InterPro" id="IPR028082">
    <property type="entry name" value="Peripla_BP_I"/>
</dbReference>
<keyword evidence="2" id="KW-0805">Transcription regulation</keyword>
<dbReference type="PANTHER" id="PTHR30146">
    <property type="entry name" value="LACI-RELATED TRANSCRIPTIONAL REPRESSOR"/>
    <property type="match status" value="1"/>
</dbReference>
<evidence type="ECO:0000313" key="7">
    <source>
        <dbReference type="EMBL" id="ORV88755.1"/>
    </source>
</evidence>
<dbReference type="AlphaFoldDB" id="A0A1X1WQ50"/>
<accession>A0A1X1WQ50</accession>
<dbReference type="CDD" id="cd06267">
    <property type="entry name" value="PBP1_LacI_sugar_binding-like"/>
    <property type="match status" value="1"/>
</dbReference>
<evidence type="ECO:0000313" key="9">
    <source>
        <dbReference type="Proteomes" id="UP001084650"/>
    </source>
</evidence>
<dbReference type="Pfam" id="PF00356">
    <property type="entry name" value="LacI"/>
    <property type="match status" value="1"/>
</dbReference>
<keyword evidence="9" id="KW-1185">Reference proteome</keyword>
<dbReference type="EMBL" id="JAPQYE010000006">
    <property type="protein sequence ID" value="MCZ0729512.1"/>
    <property type="molecule type" value="Genomic_DNA"/>
</dbReference>
<dbReference type="Gene3D" id="1.10.260.40">
    <property type="entry name" value="lambda repressor-like DNA-binding domains"/>
    <property type="match status" value="1"/>
</dbReference>
<dbReference type="InterPro" id="IPR000843">
    <property type="entry name" value="HTH_LacI"/>
</dbReference>
<dbReference type="PANTHER" id="PTHR30146:SF148">
    <property type="entry name" value="HTH-TYPE TRANSCRIPTIONAL REPRESSOR PURR-RELATED"/>
    <property type="match status" value="1"/>
</dbReference>
<keyword evidence="1" id="KW-0678">Repressor</keyword>
<sequence length="357" mass="38778">MRRQLQPSAESRRAVRRATLREVAVMAGVHPATASRALNEQTESLVNAETAARIKKVAAEMGYSPNPIARSLKTSRSATIGMVIPDLTNPLFPPIVRGVEDVLRSVGYSAWIVNTDNRPDVEKAAVDSFRQRNVEGFVFATAHLKHPLLDDLAAASTPMVLVNRRSASADIPSVTSDDAAGVAMAMQHLVELGHTKIVHLAGPQDLSTGVNRRRAFMSYLEDLHLPAEKGRTVVCETWSEEAGAKAMRTLLDSDLEFTAVLAGNDLLALGVYDALSERGLRCPQDISVVGFNDMPFMDKVSPPMTSVRIPQYDIGAEAARLLLEVLNDPDRHPRSLLLPLTLSVRASTGPAPDRRPV</sequence>
<keyword evidence="3 6" id="KW-0238">DNA-binding</keyword>
<evidence type="ECO:0000313" key="6">
    <source>
        <dbReference type="EMBL" id="MCZ0729512.1"/>
    </source>
</evidence>
<dbReference type="Proteomes" id="UP001084650">
    <property type="component" value="Unassembled WGS sequence"/>
</dbReference>
<dbReference type="EMBL" id="LQPC01000028">
    <property type="protein sequence ID" value="ORV88755.1"/>
    <property type="molecule type" value="Genomic_DNA"/>
</dbReference>
<comment type="caution">
    <text evidence="7">The sequence shown here is derived from an EMBL/GenBank/DDBJ whole genome shotgun (WGS) entry which is preliminary data.</text>
</comment>
<name>A0A1X1WQ50_MYCIR</name>
<evidence type="ECO:0000256" key="1">
    <source>
        <dbReference type="ARBA" id="ARBA00022491"/>
    </source>
</evidence>
<evidence type="ECO:0000313" key="8">
    <source>
        <dbReference type="Proteomes" id="UP000193622"/>
    </source>
</evidence>
<dbReference type="CDD" id="cd01392">
    <property type="entry name" value="HTH_LacI"/>
    <property type="match status" value="1"/>
</dbReference>
<protein>
    <submittedName>
        <fullName evidence="6">LacI family DNA-binding transcriptional regulator</fullName>
    </submittedName>
    <submittedName>
        <fullName evidence="7">LacI family transcriptional regulator</fullName>
    </submittedName>
</protein>
<evidence type="ECO:0000256" key="2">
    <source>
        <dbReference type="ARBA" id="ARBA00023015"/>
    </source>
</evidence>